<gene>
    <name evidence="1" type="ORF">S12H4_39413</name>
</gene>
<comment type="caution">
    <text evidence="1">The sequence shown here is derived from an EMBL/GenBank/DDBJ whole genome shotgun (WGS) entry which is preliminary data.</text>
</comment>
<proteinExistence type="predicted"/>
<reference evidence="1" key="1">
    <citation type="journal article" date="2014" name="Front. Microbiol.">
        <title>High frequency of phylogenetically diverse reductive dehalogenase-homologous genes in deep subseafloor sedimentary metagenomes.</title>
        <authorList>
            <person name="Kawai M."/>
            <person name="Futagami T."/>
            <person name="Toyoda A."/>
            <person name="Takaki Y."/>
            <person name="Nishi S."/>
            <person name="Hori S."/>
            <person name="Arai W."/>
            <person name="Tsubouchi T."/>
            <person name="Morono Y."/>
            <person name="Uchiyama I."/>
            <person name="Ito T."/>
            <person name="Fujiyama A."/>
            <person name="Inagaki F."/>
            <person name="Takami H."/>
        </authorList>
    </citation>
    <scope>NUCLEOTIDE SEQUENCE</scope>
    <source>
        <strain evidence="1">Expedition CK06-06</strain>
    </source>
</reference>
<sequence length="47" mass="5121">MTSSHIDSKEIISIRIKDTFLGDTPDGFPSPGERIALSITVAMDFIP</sequence>
<accession>X1UJJ3</accession>
<protein>
    <submittedName>
        <fullName evidence="1">Uncharacterized protein</fullName>
    </submittedName>
</protein>
<feature type="non-terminal residue" evidence="1">
    <location>
        <position position="47"/>
    </location>
</feature>
<dbReference type="AlphaFoldDB" id="X1UJJ3"/>
<organism evidence="1">
    <name type="scientific">marine sediment metagenome</name>
    <dbReference type="NCBI Taxonomy" id="412755"/>
    <lineage>
        <taxon>unclassified sequences</taxon>
        <taxon>metagenomes</taxon>
        <taxon>ecological metagenomes</taxon>
    </lineage>
</organism>
<dbReference type="EMBL" id="BARW01023821">
    <property type="protein sequence ID" value="GAJ00061.1"/>
    <property type="molecule type" value="Genomic_DNA"/>
</dbReference>
<evidence type="ECO:0000313" key="1">
    <source>
        <dbReference type="EMBL" id="GAJ00061.1"/>
    </source>
</evidence>
<name>X1UJJ3_9ZZZZ</name>